<gene>
    <name evidence="2" type="ordered locus">Mevan_0394</name>
</gene>
<dbReference type="InterPro" id="IPR022803">
    <property type="entry name" value="Ribosomal_uL5_dom_sf"/>
</dbReference>
<keyword evidence="3" id="KW-1185">Reference proteome</keyword>
<dbReference type="PANTHER" id="PTHR39652">
    <property type="entry name" value="UPF0201 PROTEIN TK1335"/>
    <property type="match status" value="1"/>
</dbReference>
<evidence type="ECO:0000256" key="1">
    <source>
        <dbReference type="HAMAP-Rule" id="MF_01112"/>
    </source>
</evidence>
<dbReference type="Pfam" id="PF01877">
    <property type="entry name" value="RNA_binding"/>
    <property type="match status" value="1"/>
</dbReference>
<evidence type="ECO:0000313" key="3">
    <source>
        <dbReference type="Proteomes" id="UP000001107"/>
    </source>
</evidence>
<dbReference type="GeneID" id="5325668"/>
<dbReference type="STRING" id="406327.Mevan_0394"/>
<reference evidence="2" key="1">
    <citation type="submission" date="2007-06" db="EMBL/GenBank/DDBJ databases">
        <title>Complete sequence of Methanococcus vannielii SB.</title>
        <authorList>
            <consortium name="US DOE Joint Genome Institute"/>
            <person name="Copeland A."/>
            <person name="Lucas S."/>
            <person name="Lapidus A."/>
            <person name="Barry K."/>
            <person name="Glavina del Rio T."/>
            <person name="Dalin E."/>
            <person name="Tice H."/>
            <person name="Pitluck S."/>
            <person name="Chain P."/>
            <person name="Malfatti S."/>
            <person name="Shin M."/>
            <person name="Vergez L."/>
            <person name="Schmutz J."/>
            <person name="Larimer F."/>
            <person name="Land M."/>
            <person name="Hauser L."/>
            <person name="Kyrpides N."/>
            <person name="Anderson I."/>
            <person name="Sieprawska-Lupa M."/>
            <person name="Whitman W.B."/>
            <person name="Richardson P."/>
        </authorList>
    </citation>
    <scope>NUCLEOTIDE SEQUENCE [LARGE SCALE GENOMIC DNA]</scope>
    <source>
        <strain evidence="2">SB</strain>
    </source>
</reference>
<dbReference type="eggNOG" id="arCOG01043">
    <property type="taxonomic scope" value="Archaea"/>
</dbReference>
<dbReference type="OrthoDB" id="7819at2157"/>
<dbReference type="HAMAP" id="MF_01112">
    <property type="entry name" value="UPF0201"/>
    <property type="match status" value="1"/>
</dbReference>
<dbReference type="Gene3D" id="3.30.1440.10">
    <property type="match status" value="1"/>
</dbReference>
<evidence type="ECO:0000313" key="2">
    <source>
        <dbReference type="EMBL" id="ABR54302.1"/>
    </source>
</evidence>
<accession>A6UP80</accession>
<dbReference type="RefSeq" id="WP_011972205.1">
    <property type="nucleotide sequence ID" value="NC_009634.1"/>
</dbReference>
<dbReference type="AlphaFoldDB" id="A6UP80"/>
<protein>
    <recommendedName>
        <fullName evidence="1">UPF0201 protein Mevan_0394</fullName>
    </recommendedName>
</protein>
<dbReference type="InterPro" id="IPR002739">
    <property type="entry name" value="PAB1135-like"/>
</dbReference>
<dbReference type="Proteomes" id="UP000001107">
    <property type="component" value="Chromosome"/>
</dbReference>
<dbReference type="KEGG" id="mvn:Mevan_0394"/>
<comment type="similarity">
    <text evidence="1">Belongs to the UPF0201 family.</text>
</comment>
<name>A6UP80_METVS</name>
<dbReference type="EMBL" id="CP000742">
    <property type="protein sequence ID" value="ABR54302.1"/>
    <property type="molecule type" value="Genomic_DNA"/>
</dbReference>
<dbReference type="HOGENOM" id="CLU_134829_1_0_2"/>
<sequence length="134" mass="15394">MIIKINAKVKPTEDSEKVLNAIKNIFMDIKTEFDENIIFCESKNVSRFKELLRSQAILDAARNVLERNIIGNRTKFYINKQAAYSGLLNFDKDIHGGIKLEFIAEEGEDILKLLKDIAPRTRHGVIIDEDEEDN</sequence>
<organism evidence="2 3">
    <name type="scientific">Methanococcus vannielii (strain ATCC 35089 / DSM 1224 / JCM 13029 / OCM 148 / SB)</name>
    <dbReference type="NCBI Taxonomy" id="406327"/>
    <lineage>
        <taxon>Archaea</taxon>
        <taxon>Methanobacteriati</taxon>
        <taxon>Methanobacteriota</taxon>
        <taxon>Methanomada group</taxon>
        <taxon>Methanococci</taxon>
        <taxon>Methanococcales</taxon>
        <taxon>Methanococcaceae</taxon>
        <taxon>Methanococcus</taxon>
    </lineage>
</organism>
<dbReference type="PANTHER" id="PTHR39652:SF1">
    <property type="entry name" value="UPF0201 PROTEIN TK1335"/>
    <property type="match status" value="1"/>
</dbReference>
<dbReference type="SUPFAM" id="SSF55282">
    <property type="entry name" value="RL5-like"/>
    <property type="match status" value="1"/>
</dbReference>
<proteinExistence type="inferred from homology"/>